<dbReference type="Gene3D" id="1.20.140.150">
    <property type="match status" value="1"/>
</dbReference>
<proteinExistence type="inferred from homology"/>
<dbReference type="GO" id="GO:0005886">
    <property type="term" value="C:plasma membrane"/>
    <property type="evidence" value="ECO:0007669"/>
    <property type="project" value="UniProtKB-SubCell"/>
</dbReference>
<evidence type="ECO:0000256" key="4">
    <source>
        <dbReference type="ARBA" id="ARBA00022427"/>
    </source>
</evidence>
<keyword evidence="11" id="KW-0732">Signal</keyword>
<dbReference type="Pfam" id="PF13903">
    <property type="entry name" value="Claudin_2"/>
    <property type="match status" value="1"/>
</dbReference>
<keyword evidence="5" id="KW-1003">Cell membrane</keyword>
<evidence type="ECO:0000256" key="6">
    <source>
        <dbReference type="ARBA" id="ARBA00022692"/>
    </source>
</evidence>
<evidence type="ECO:0000256" key="2">
    <source>
        <dbReference type="ARBA" id="ARBA00004651"/>
    </source>
</evidence>
<keyword evidence="6 10" id="KW-0812">Transmembrane</keyword>
<protein>
    <submittedName>
        <fullName evidence="12">Uncharacterized protein</fullName>
    </submittedName>
</protein>
<evidence type="ECO:0000256" key="11">
    <source>
        <dbReference type="SAM" id="SignalP"/>
    </source>
</evidence>
<keyword evidence="9 10" id="KW-0472">Membrane</keyword>
<evidence type="ECO:0000256" key="3">
    <source>
        <dbReference type="ARBA" id="ARBA00008295"/>
    </source>
</evidence>
<feature type="transmembrane region" description="Helical" evidence="10">
    <location>
        <begin position="181"/>
        <end position="205"/>
    </location>
</feature>
<dbReference type="GO" id="GO:0005923">
    <property type="term" value="C:bicellular tight junction"/>
    <property type="evidence" value="ECO:0007669"/>
    <property type="project" value="UniProtKB-SubCell"/>
</dbReference>
<feature type="transmembrane region" description="Helical" evidence="10">
    <location>
        <begin position="90"/>
        <end position="116"/>
    </location>
</feature>
<dbReference type="Ensembl" id="ENSSMRT00000034158.1">
    <property type="protein sequence ID" value="ENSSMRP00000029266.1"/>
    <property type="gene ID" value="ENSSMRG00000022511.1"/>
</dbReference>
<dbReference type="InterPro" id="IPR006187">
    <property type="entry name" value="Claudin"/>
</dbReference>
<evidence type="ECO:0000256" key="8">
    <source>
        <dbReference type="ARBA" id="ARBA00022989"/>
    </source>
</evidence>
<keyword evidence="8 10" id="KW-1133">Transmembrane helix</keyword>
<feature type="chain" id="PRO_5034301592" evidence="11">
    <location>
        <begin position="19"/>
        <end position="213"/>
    </location>
</feature>
<dbReference type="Proteomes" id="UP000694421">
    <property type="component" value="Unplaced"/>
</dbReference>
<accession>A0A8D0ECF8</accession>
<dbReference type="InterPro" id="IPR004031">
    <property type="entry name" value="PMP22/EMP/MP20/Claudin"/>
</dbReference>
<evidence type="ECO:0000256" key="9">
    <source>
        <dbReference type="ARBA" id="ARBA00023136"/>
    </source>
</evidence>
<feature type="signal peptide" evidence="11">
    <location>
        <begin position="1"/>
        <end position="18"/>
    </location>
</feature>
<dbReference type="AlphaFoldDB" id="A0A8D0ECF8"/>
<dbReference type="GO" id="GO:0005198">
    <property type="term" value="F:structural molecule activity"/>
    <property type="evidence" value="ECO:0007669"/>
    <property type="project" value="InterPro"/>
</dbReference>
<feature type="transmembrane region" description="Helical" evidence="10">
    <location>
        <begin position="128"/>
        <end position="150"/>
    </location>
</feature>
<comment type="subcellular location">
    <subcellularLocation>
        <location evidence="1">Cell junction</location>
        <location evidence="1">Tight junction</location>
    </subcellularLocation>
    <subcellularLocation>
        <location evidence="2">Cell membrane</location>
        <topology evidence="2">Multi-pass membrane protein</topology>
    </subcellularLocation>
</comment>
<reference evidence="12" key="1">
    <citation type="submission" date="2025-08" db="UniProtKB">
        <authorList>
            <consortium name="Ensembl"/>
        </authorList>
    </citation>
    <scope>IDENTIFICATION</scope>
</reference>
<evidence type="ECO:0000256" key="5">
    <source>
        <dbReference type="ARBA" id="ARBA00022475"/>
    </source>
</evidence>
<name>A0A8D0ECF8_SALMN</name>
<keyword evidence="7" id="KW-0965">Cell junction</keyword>
<dbReference type="GeneTree" id="ENSGT00390000005717"/>
<sequence length="213" mass="23790">MPLKFLTAVLQLIGFATGCAGCFLSMVVIKHPEWKLWIIDKTDMYKAGITRIGIWKICFPPNLKGAEEYSVLCCHNFAFFDKFFPVEMKVAQILTTVASVLAFLGLVFLFLTPWNIFFRNLTRKKTRWLLISGGILYLLAGICILVPISWSVHSVSTNKSIPFPSSFSLPLMPIEQRNGDAIYLGFMSGILLLASGICIILQGVISPRIIIPI</sequence>
<evidence type="ECO:0000313" key="12">
    <source>
        <dbReference type="Ensembl" id="ENSSMRP00000029266.1"/>
    </source>
</evidence>
<evidence type="ECO:0000256" key="7">
    <source>
        <dbReference type="ARBA" id="ARBA00022949"/>
    </source>
</evidence>
<evidence type="ECO:0000313" key="13">
    <source>
        <dbReference type="Proteomes" id="UP000694421"/>
    </source>
</evidence>
<reference evidence="12" key="2">
    <citation type="submission" date="2025-09" db="UniProtKB">
        <authorList>
            <consortium name="Ensembl"/>
        </authorList>
    </citation>
    <scope>IDENTIFICATION</scope>
</reference>
<comment type="similarity">
    <text evidence="3">Belongs to the claudin family.</text>
</comment>
<dbReference type="OMA" id="HVGIWKI"/>
<dbReference type="PANTHER" id="PTHR12002">
    <property type="entry name" value="CLAUDIN"/>
    <property type="match status" value="1"/>
</dbReference>
<keyword evidence="13" id="KW-1185">Reference proteome</keyword>
<evidence type="ECO:0000256" key="10">
    <source>
        <dbReference type="SAM" id="Phobius"/>
    </source>
</evidence>
<keyword evidence="4" id="KW-0796">Tight junction</keyword>
<organism evidence="12 13">
    <name type="scientific">Salvator merianae</name>
    <name type="common">Argentine black and white tegu</name>
    <name type="synonym">Tupinambis merianae</name>
    <dbReference type="NCBI Taxonomy" id="96440"/>
    <lineage>
        <taxon>Eukaryota</taxon>
        <taxon>Metazoa</taxon>
        <taxon>Chordata</taxon>
        <taxon>Craniata</taxon>
        <taxon>Vertebrata</taxon>
        <taxon>Euteleostomi</taxon>
        <taxon>Lepidosauria</taxon>
        <taxon>Squamata</taxon>
        <taxon>Bifurcata</taxon>
        <taxon>Unidentata</taxon>
        <taxon>Episquamata</taxon>
        <taxon>Laterata</taxon>
        <taxon>Teiioidea</taxon>
        <taxon>Teiidae</taxon>
        <taxon>Salvator</taxon>
    </lineage>
</organism>
<evidence type="ECO:0000256" key="1">
    <source>
        <dbReference type="ARBA" id="ARBA00004435"/>
    </source>
</evidence>
<dbReference type="PROSITE" id="PS51257">
    <property type="entry name" value="PROKAR_LIPOPROTEIN"/>
    <property type="match status" value="1"/>
</dbReference>